<dbReference type="OrthoDB" id="5432340at2"/>
<keyword evidence="3" id="KW-1185">Reference proteome</keyword>
<dbReference type="STRING" id="1121416.SAMN02745220_02214"/>
<feature type="transmembrane region" description="Helical" evidence="1">
    <location>
        <begin position="107"/>
        <end position="130"/>
    </location>
</feature>
<name>A0A1M7Y6L0_9BACT</name>
<proteinExistence type="predicted"/>
<dbReference type="Proteomes" id="UP000184603">
    <property type="component" value="Unassembled WGS sequence"/>
</dbReference>
<gene>
    <name evidence="2" type="ORF">SAMN02745220_02214</name>
</gene>
<evidence type="ECO:0000256" key="1">
    <source>
        <dbReference type="SAM" id="Phobius"/>
    </source>
</evidence>
<dbReference type="EMBL" id="FRFE01000009">
    <property type="protein sequence ID" value="SHO48240.1"/>
    <property type="molecule type" value="Genomic_DNA"/>
</dbReference>
<feature type="transmembrane region" description="Helical" evidence="1">
    <location>
        <begin position="69"/>
        <end position="87"/>
    </location>
</feature>
<keyword evidence="1" id="KW-0812">Transmembrane</keyword>
<evidence type="ECO:0000313" key="3">
    <source>
        <dbReference type="Proteomes" id="UP000184603"/>
    </source>
</evidence>
<dbReference type="RefSeq" id="WP_073613509.1">
    <property type="nucleotide sequence ID" value="NZ_FRFE01000009.1"/>
</dbReference>
<reference evidence="2 3" key="1">
    <citation type="submission" date="2016-12" db="EMBL/GenBank/DDBJ databases">
        <authorList>
            <person name="Song W.-J."/>
            <person name="Kurnit D.M."/>
        </authorList>
    </citation>
    <scope>NUCLEOTIDE SEQUENCE [LARGE SCALE GENOMIC DNA]</scope>
    <source>
        <strain evidence="2 3">DSM 18488</strain>
    </source>
</reference>
<evidence type="ECO:0000313" key="2">
    <source>
        <dbReference type="EMBL" id="SHO48240.1"/>
    </source>
</evidence>
<accession>A0A1M7Y6L0</accession>
<dbReference type="AlphaFoldDB" id="A0A1M7Y6L0"/>
<keyword evidence="1" id="KW-1133">Transmembrane helix</keyword>
<protein>
    <submittedName>
        <fullName evidence="2">Uncharacterized protein</fullName>
    </submittedName>
</protein>
<organism evidence="2 3">
    <name type="scientific">Desulfopila aestuarii DSM 18488</name>
    <dbReference type="NCBI Taxonomy" id="1121416"/>
    <lineage>
        <taxon>Bacteria</taxon>
        <taxon>Pseudomonadati</taxon>
        <taxon>Thermodesulfobacteriota</taxon>
        <taxon>Desulfobulbia</taxon>
        <taxon>Desulfobulbales</taxon>
        <taxon>Desulfocapsaceae</taxon>
        <taxon>Desulfopila</taxon>
    </lineage>
</organism>
<sequence>MHEPNYSDYSLAELHYCLAHLDSQKYPERLQQLQDEMALRLEQGEALSDPMLNELLAEDVPASLAIRSLWCFAWRIVVASICCLLLIKGCTWINSILHALSPTVLNITLFILGTLFMTIAGTVIMSQVMAKRYRGYRIRIINTSTNPPSNEGHKT</sequence>
<keyword evidence="1" id="KW-0472">Membrane</keyword>